<dbReference type="EMBL" id="CM008046">
    <property type="protein sequence ID" value="PVH66957.1"/>
    <property type="molecule type" value="Genomic_DNA"/>
</dbReference>
<name>A0A2T8KXP3_9POAL</name>
<organism evidence="2">
    <name type="scientific">Panicum hallii</name>
    <dbReference type="NCBI Taxonomy" id="206008"/>
    <lineage>
        <taxon>Eukaryota</taxon>
        <taxon>Viridiplantae</taxon>
        <taxon>Streptophyta</taxon>
        <taxon>Embryophyta</taxon>
        <taxon>Tracheophyta</taxon>
        <taxon>Spermatophyta</taxon>
        <taxon>Magnoliopsida</taxon>
        <taxon>Liliopsida</taxon>
        <taxon>Poales</taxon>
        <taxon>Poaceae</taxon>
        <taxon>PACMAD clade</taxon>
        <taxon>Panicoideae</taxon>
        <taxon>Panicodae</taxon>
        <taxon>Paniceae</taxon>
        <taxon>Panicinae</taxon>
        <taxon>Panicum</taxon>
        <taxon>Panicum sect. Panicum</taxon>
    </lineage>
</organism>
<reference evidence="2" key="1">
    <citation type="submission" date="2018-04" db="EMBL/GenBank/DDBJ databases">
        <title>WGS assembly of Panicum hallii.</title>
        <authorList>
            <person name="Lovell J."/>
            <person name="Jenkins J."/>
            <person name="Lowry D."/>
            <person name="Mamidi S."/>
            <person name="Sreedasyam A."/>
            <person name="Weng X."/>
            <person name="Barry K."/>
            <person name="Bonette J."/>
            <person name="Campitelli B."/>
            <person name="Daum C."/>
            <person name="Gordon S."/>
            <person name="Gould B."/>
            <person name="Lipzen A."/>
            <person name="Macqueen A."/>
            <person name="Palacio-Mejia J."/>
            <person name="Plott C."/>
            <person name="Shakirov E."/>
            <person name="Shu S."/>
            <person name="Yoshinaga Y."/>
            <person name="Zane M."/>
            <person name="Rokhsar D."/>
            <person name="Grimwood J."/>
            <person name="Schmutz J."/>
            <person name="Juenger T."/>
        </authorList>
    </citation>
    <scope>NUCLEOTIDE SEQUENCE [LARGE SCALE GENOMIC DNA]</scope>
    <source>
        <strain evidence="2">FIL2</strain>
    </source>
</reference>
<protein>
    <submittedName>
        <fullName evidence="2">Uncharacterized protein</fullName>
    </submittedName>
</protein>
<dbReference type="Proteomes" id="UP000243499">
    <property type="component" value="Chromosome 1"/>
</dbReference>
<gene>
    <name evidence="2" type="ORF">PAHAL_1G393500</name>
</gene>
<sequence>MLGRSCGRLVRAARHDTTRPVAITDGTGVNRESQKRSGGRRNQGGGGAGRRAGARADGGGWIGAQYSSRVVASHLADAFPRLISTRTGPCSAALRPPCSVSGTGRGAPASLAPHASPNHQGDQLPRLQLPRAAPNPVRRRSTLCPCARGRGRAGRGFHCPAPPAADPPAITIHQAPAAAHHVPCVARVRNFYGCGFKFQLHRPAEARLPPAAPRALRSRPDAGGDAACDRRV</sequence>
<dbReference type="Gramene" id="PVH66957">
    <property type="protein sequence ID" value="PVH66957"/>
    <property type="gene ID" value="PAHAL_1G393500"/>
</dbReference>
<feature type="compositionally biased region" description="Basic and acidic residues" evidence="1">
    <location>
        <begin position="218"/>
        <end position="232"/>
    </location>
</feature>
<feature type="compositionally biased region" description="Gly residues" evidence="1">
    <location>
        <begin position="41"/>
        <end position="57"/>
    </location>
</feature>
<dbReference type="AlphaFoldDB" id="A0A2T8KXP3"/>
<evidence type="ECO:0000256" key="1">
    <source>
        <dbReference type="SAM" id="MobiDB-lite"/>
    </source>
</evidence>
<evidence type="ECO:0000313" key="2">
    <source>
        <dbReference type="EMBL" id="PVH66957.1"/>
    </source>
</evidence>
<feature type="region of interest" description="Disordered" evidence="1">
    <location>
        <begin position="209"/>
        <end position="232"/>
    </location>
</feature>
<feature type="region of interest" description="Disordered" evidence="1">
    <location>
        <begin position="14"/>
        <end position="57"/>
    </location>
</feature>
<feature type="region of interest" description="Disordered" evidence="1">
    <location>
        <begin position="99"/>
        <end position="126"/>
    </location>
</feature>
<proteinExistence type="predicted"/>
<accession>A0A2T8KXP3</accession>